<accession>A0ABR8T336</accession>
<proteinExistence type="predicted"/>
<protein>
    <submittedName>
        <fullName evidence="2">Beta-lactamase family protein</fullName>
    </submittedName>
</protein>
<reference evidence="2 3" key="1">
    <citation type="submission" date="2020-08" db="EMBL/GenBank/DDBJ databases">
        <title>A Genomic Blueprint of the Chicken Gut Microbiome.</title>
        <authorList>
            <person name="Gilroy R."/>
            <person name="Ravi A."/>
            <person name="Getino M."/>
            <person name="Pursley I."/>
            <person name="Horton D.L."/>
            <person name="Alikhan N.-F."/>
            <person name="Baker D."/>
            <person name="Gharbi K."/>
            <person name="Hall N."/>
            <person name="Watson M."/>
            <person name="Adriaenssens E.M."/>
            <person name="Foster-Nyarko E."/>
            <person name="Jarju S."/>
            <person name="Secka A."/>
            <person name="Antonio M."/>
            <person name="Oren A."/>
            <person name="Chaudhuri R."/>
            <person name="La Ragione R.M."/>
            <person name="Hildebrand F."/>
            <person name="Pallen M.J."/>
        </authorList>
    </citation>
    <scope>NUCLEOTIDE SEQUENCE [LARGE SCALE GENOMIC DNA]</scope>
    <source>
        <strain evidence="2 3">Sa2BVA9</strain>
    </source>
</reference>
<comment type="caution">
    <text evidence="2">The sequence shown here is derived from an EMBL/GenBank/DDBJ whole genome shotgun (WGS) entry which is preliminary data.</text>
</comment>
<dbReference type="PANTHER" id="PTHR46825">
    <property type="entry name" value="D-ALANYL-D-ALANINE-CARBOXYPEPTIDASE/ENDOPEPTIDASE AMPH"/>
    <property type="match status" value="1"/>
</dbReference>
<dbReference type="Pfam" id="PF00144">
    <property type="entry name" value="Beta-lactamase"/>
    <property type="match status" value="1"/>
</dbReference>
<dbReference type="EMBL" id="JACSQL010000010">
    <property type="protein sequence ID" value="MBD7970186.1"/>
    <property type="molecule type" value="Genomic_DNA"/>
</dbReference>
<dbReference type="InterPro" id="IPR012338">
    <property type="entry name" value="Beta-lactam/transpept-like"/>
</dbReference>
<gene>
    <name evidence="2" type="ORF">H9647_19160</name>
</gene>
<name>A0ABR8T336_9BACL</name>
<dbReference type="PANTHER" id="PTHR46825:SF8">
    <property type="entry name" value="BETA-LACTAMASE-RELATED"/>
    <property type="match status" value="1"/>
</dbReference>
<dbReference type="InterPro" id="IPR001466">
    <property type="entry name" value="Beta-lactam-related"/>
</dbReference>
<feature type="domain" description="Beta-lactamase-related" evidence="1">
    <location>
        <begin position="34"/>
        <end position="322"/>
    </location>
</feature>
<evidence type="ECO:0000313" key="2">
    <source>
        <dbReference type="EMBL" id="MBD7970186.1"/>
    </source>
</evidence>
<dbReference type="Gene3D" id="3.40.710.10">
    <property type="entry name" value="DD-peptidase/beta-lactamase superfamily"/>
    <property type="match status" value="1"/>
</dbReference>
<dbReference type="InterPro" id="IPR050491">
    <property type="entry name" value="AmpC-like"/>
</dbReference>
<organism evidence="2 3">
    <name type="scientific">Paenibacillus gallinarum</name>
    <dbReference type="NCBI Taxonomy" id="2762232"/>
    <lineage>
        <taxon>Bacteria</taxon>
        <taxon>Bacillati</taxon>
        <taxon>Bacillota</taxon>
        <taxon>Bacilli</taxon>
        <taxon>Bacillales</taxon>
        <taxon>Paenibacillaceae</taxon>
        <taxon>Paenibacillus</taxon>
    </lineage>
</organism>
<evidence type="ECO:0000313" key="3">
    <source>
        <dbReference type="Proteomes" id="UP000608071"/>
    </source>
</evidence>
<evidence type="ECO:0000259" key="1">
    <source>
        <dbReference type="Pfam" id="PF00144"/>
    </source>
</evidence>
<dbReference type="RefSeq" id="WP_191802986.1">
    <property type="nucleotide sequence ID" value="NZ_JACSQL010000010.1"/>
</dbReference>
<sequence>MSPHLSQIIQSMVNRNLETYYNKHKESVLVIGTVYGNERRVYGIGDIHPYTTTNYSELIYEIGSITKLFTTTLLAHLHHDSFLDIDDSLGQYIPLLPPDSPVTFRHLATHTSGLPEKQIWRKVRNLFDSEQSRDSCSTFSLSEAAFYLRRASAESVGKTYRYSNAGIGLLGHILATEMQTSYEHAVQDMITIPLEMPDTSIHLTSEAMTRLVPGFRGHRTAPPIELNDFPGTGALRSTASDLLTFLSAHMGVHPNREIFDIYSITQKNYFQKNNQFKVGLGWHQNAQEGILYHSAGTHGYQSFIGFRPDLPFGVVILSNIRDHRQLNPTTMGMELLLAAKQETKKS</sequence>
<dbReference type="Proteomes" id="UP000608071">
    <property type="component" value="Unassembled WGS sequence"/>
</dbReference>
<dbReference type="SUPFAM" id="SSF56601">
    <property type="entry name" value="beta-lactamase/transpeptidase-like"/>
    <property type="match status" value="1"/>
</dbReference>
<keyword evidence="3" id="KW-1185">Reference proteome</keyword>